<keyword evidence="12" id="KW-1185">Reference proteome</keyword>
<sequence>MKTYRIACIPGDGIGKEVVPAGQQVLQVLADAGAAFGFEFSSFDWGGDYYRAHGRMMPDDGLDALRGMDAILFGSAGDPHIPDHITLWGLRLKICQGFDQYANVRPTRILPGIATPLQRCGPKDLDWVIVRENSEGEYAGVGGRAHQGHPIEVATDVSMMTRAGVERIMRFAFGLARSRPRRQLTVVTKSNAQRHAMVMWDEIALQVSREFPDVSWDKELVDACTARMVNRPASLDTLVATNLHADILSDLAAALAGSLGIAPTGNIDPERRYPSMFEPIHGSAFDIMGKGLANPVGTFWSCVMLLEHLGEREAAAKLMRAVESVTADARLHTRDLGGTATTAQVTEAVCQRLRS</sequence>
<dbReference type="RefSeq" id="WP_061503474.1">
    <property type="nucleotide sequence ID" value="NZ_CP010951.1"/>
</dbReference>
<dbReference type="Proteomes" id="UP000070433">
    <property type="component" value="Chromosome"/>
</dbReference>
<accession>A0A127JYT6</accession>
<evidence type="ECO:0000256" key="4">
    <source>
        <dbReference type="ARBA" id="ARBA00013126"/>
    </source>
</evidence>
<protein>
    <recommendedName>
        <fullName evidence="4">D-malate dehydrogenase (decarboxylating)</fullName>
        <ecNumber evidence="4">1.1.1.83</ecNumber>
    </recommendedName>
</protein>
<evidence type="ECO:0000256" key="1">
    <source>
        <dbReference type="ARBA" id="ARBA00001936"/>
    </source>
</evidence>
<dbReference type="PROSITE" id="PS00470">
    <property type="entry name" value="IDH_IMDH"/>
    <property type="match status" value="1"/>
</dbReference>
<evidence type="ECO:0000313" key="12">
    <source>
        <dbReference type="Proteomes" id="UP000070433"/>
    </source>
</evidence>
<evidence type="ECO:0000256" key="8">
    <source>
        <dbReference type="ARBA" id="ARBA00023211"/>
    </source>
</evidence>
<dbReference type="GO" id="GO:0000287">
    <property type="term" value="F:magnesium ion binding"/>
    <property type="evidence" value="ECO:0007669"/>
    <property type="project" value="InterPro"/>
</dbReference>
<keyword evidence="5" id="KW-0479">Metal-binding</keyword>
<evidence type="ECO:0000313" key="11">
    <source>
        <dbReference type="EMBL" id="AMO25045.1"/>
    </source>
</evidence>
<comment type="similarity">
    <text evidence="3">Belongs to the isocitrate and isopropylmalate dehydrogenases family.</text>
</comment>
<dbReference type="SMART" id="SM01329">
    <property type="entry name" value="Iso_dh"/>
    <property type="match status" value="1"/>
</dbReference>
<dbReference type="GO" id="GO:0046553">
    <property type="term" value="F:D-malate dehydrogenase (decarboxylating) (NAD+) activity"/>
    <property type="evidence" value="ECO:0007669"/>
    <property type="project" value="UniProtKB-EC"/>
</dbReference>
<name>A0A127JYT6_9BURK</name>
<keyword evidence="6" id="KW-0560">Oxidoreductase</keyword>
<comment type="catalytic activity">
    <reaction evidence="9">
        <text>(R)-malate + NAD(+) = pyruvate + CO2 + NADH</text>
        <dbReference type="Rhea" id="RHEA:18365"/>
        <dbReference type="ChEBI" id="CHEBI:15361"/>
        <dbReference type="ChEBI" id="CHEBI:15588"/>
        <dbReference type="ChEBI" id="CHEBI:16526"/>
        <dbReference type="ChEBI" id="CHEBI:57540"/>
        <dbReference type="ChEBI" id="CHEBI:57945"/>
        <dbReference type="EC" id="1.1.1.83"/>
    </reaction>
</comment>
<dbReference type="OrthoDB" id="5289857at2"/>
<organism evidence="11 12">
    <name type="scientific">Ramlibacter tataouinensis</name>
    <dbReference type="NCBI Taxonomy" id="94132"/>
    <lineage>
        <taxon>Bacteria</taxon>
        <taxon>Pseudomonadati</taxon>
        <taxon>Pseudomonadota</taxon>
        <taxon>Betaproteobacteria</taxon>
        <taxon>Burkholderiales</taxon>
        <taxon>Comamonadaceae</taxon>
        <taxon>Ramlibacter</taxon>
    </lineage>
</organism>
<dbReference type="PANTHER" id="PTHR43275">
    <property type="entry name" value="D-MALATE DEHYDROGENASE [DECARBOXYLATING]"/>
    <property type="match status" value="1"/>
</dbReference>
<dbReference type="InterPro" id="IPR011829">
    <property type="entry name" value="TTC_DH"/>
</dbReference>
<comment type="cofactor">
    <cofactor evidence="2">
        <name>Mg(2+)</name>
        <dbReference type="ChEBI" id="CHEBI:18420"/>
    </cofactor>
</comment>
<dbReference type="EC" id="1.1.1.83" evidence="4"/>
<feature type="domain" description="Isopropylmalate dehydrogenase-like" evidence="10">
    <location>
        <begin position="5"/>
        <end position="349"/>
    </location>
</feature>
<evidence type="ECO:0000256" key="2">
    <source>
        <dbReference type="ARBA" id="ARBA00001946"/>
    </source>
</evidence>
<dbReference type="InterPro" id="IPR024084">
    <property type="entry name" value="IsoPropMal-DH-like_dom"/>
</dbReference>
<dbReference type="InterPro" id="IPR019818">
    <property type="entry name" value="IsoCit/isopropylmalate_DH_CS"/>
</dbReference>
<evidence type="ECO:0000256" key="7">
    <source>
        <dbReference type="ARBA" id="ARBA00023027"/>
    </source>
</evidence>
<dbReference type="SUPFAM" id="SSF53659">
    <property type="entry name" value="Isocitrate/Isopropylmalate dehydrogenase-like"/>
    <property type="match status" value="1"/>
</dbReference>
<gene>
    <name evidence="11" type="ORF">UC35_22230</name>
</gene>
<dbReference type="Pfam" id="PF00180">
    <property type="entry name" value="Iso_dh"/>
    <property type="match status" value="1"/>
</dbReference>
<proteinExistence type="inferred from homology"/>
<reference evidence="11 12" key="1">
    <citation type="journal article" date="2014" name="Int. J. Syst. Evol. Microbiol.">
        <title>Ramlibacter solisilvae sp. nov., isolated from forest soil, and emended description of the genus Ramlibacter.</title>
        <authorList>
            <person name="Lee H.J."/>
            <person name="Lee S.H."/>
            <person name="Lee S.S."/>
            <person name="Lee J.S."/>
            <person name="Kim Y."/>
            <person name="Kim S.C."/>
            <person name="Jeon C.O."/>
        </authorList>
    </citation>
    <scope>NUCLEOTIDE SEQUENCE [LARGE SCALE GENOMIC DNA]</scope>
    <source>
        <strain evidence="11 12">5-10</strain>
    </source>
</reference>
<dbReference type="AlphaFoldDB" id="A0A127JYT6"/>
<dbReference type="Gene3D" id="3.40.718.10">
    <property type="entry name" value="Isopropylmalate Dehydrogenase"/>
    <property type="match status" value="1"/>
</dbReference>
<evidence type="ECO:0000256" key="6">
    <source>
        <dbReference type="ARBA" id="ARBA00023002"/>
    </source>
</evidence>
<dbReference type="PANTHER" id="PTHR43275:SF1">
    <property type="entry name" value="D-MALATE DEHYDROGENASE [DECARBOXYLATING]"/>
    <property type="match status" value="1"/>
</dbReference>
<dbReference type="EMBL" id="CP010951">
    <property type="protein sequence ID" value="AMO25045.1"/>
    <property type="molecule type" value="Genomic_DNA"/>
</dbReference>
<keyword evidence="8" id="KW-0464">Manganese</keyword>
<evidence type="ECO:0000259" key="10">
    <source>
        <dbReference type="SMART" id="SM01329"/>
    </source>
</evidence>
<keyword evidence="7" id="KW-0520">NAD</keyword>
<dbReference type="GO" id="GO:0051287">
    <property type="term" value="F:NAD binding"/>
    <property type="evidence" value="ECO:0007669"/>
    <property type="project" value="InterPro"/>
</dbReference>
<evidence type="ECO:0000256" key="9">
    <source>
        <dbReference type="ARBA" id="ARBA00049301"/>
    </source>
</evidence>
<dbReference type="PATRIC" id="fig|94132.3.peg.4530"/>
<evidence type="ECO:0000256" key="3">
    <source>
        <dbReference type="ARBA" id="ARBA00007769"/>
    </source>
</evidence>
<dbReference type="InterPro" id="IPR050501">
    <property type="entry name" value="ICDH/IPMDH"/>
</dbReference>
<dbReference type="NCBIfam" id="TIGR02089">
    <property type="entry name" value="TTC"/>
    <property type="match status" value="1"/>
</dbReference>
<comment type="cofactor">
    <cofactor evidence="1">
        <name>Mn(2+)</name>
        <dbReference type="ChEBI" id="CHEBI:29035"/>
    </cofactor>
</comment>
<evidence type="ECO:0000256" key="5">
    <source>
        <dbReference type="ARBA" id="ARBA00022723"/>
    </source>
</evidence>